<feature type="domain" description="Auxiliary Activity family 9 catalytic" evidence="17">
    <location>
        <begin position="36"/>
        <end position="141"/>
    </location>
</feature>
<evidence type="ECO:0000256" key="12">
    <source>
        <dbReference type="ARBA" id="ARBA00023277"/>
    </source>
</evidence>
<evidence type="ECO:0000256" key="10">
    <source>
        <dbReference type="ARBA" id="ARBA00023157"/>
    </source>
</evidence>
<keyword evidence="3 16" id="KW-0964">Secreted</keyword>
<comment type="subcellular location">
    <subcellularLocation>
        <location evidence="2 16">Secreted</location>
    </subcellularLocation>
</comment>
<keyword evidence="7" id="KW-0560">Oxidoreductase</keyword>
<dbReference type="OrthoDB" id="3238762at2759"/>
<evidence type="ECO:0000256" key="8">
    <source>
        <dbReference type="ARBA" id="ARBA00023008"/>
    </source>
</evidence>
<keyword evidence="8" id="KW-0186">Copper</keyword>
<reference evidence="18 19" key="1">
    <citation type="submission" date="2016-04" db="EMBL/GenBank/DDBJ databases">
        <title>A degradative enzymes factory behind the ericoid mycorrhizal symbiosis.</title>
        <authorList>
            <consortium name="DOE Joint Genome Institute"/>
            <person name="Martino E."/>
            <person name="Morin E."/>
            <person name="Grelet G."/>
            <person name="Kuo A."/>
            <person name="Kohler A."/>
            <person name="Daghino S."/>
            <person name="Barry K."/>
            <person name="Choi C."/>
            <person name="Cichocki N."/>
            <person name="Clum A."/>
            <person name="Copeland A."/>
            <person name="Hainaut M."/>
            <person name="Haridas S."/>
            <person name="Labutti K."/>
            <person name="Lindquist E."/>
            <person name="Lipzen A."/>
            <person name="Khouja H.-R."/>
            <person name="Murat C."/>
            <person name="Ohm R."/>
            <person name="Olson A."/>
            <person name="Spatafora J."/>
            <person name="Veneault-Fourrey C."/>
            <person name="Henrissat B."/>
            <person name="Grigoriev I."/>
            <person name="Martin F."/>
            <person name="Perotto S."/>
        </authorList>
    </citation>
    <scope>NUCLEOTIDE SEQUENCE [LARGE SCALE GENOMIC DNA]</scope>
    <source>
        <strain evidence="18 19">E</strain>
    </source>
</reference>
<evidence type="ECO:0000256" key="4">
    <source>
        <dbReference type="ARBA" id="ARBA00022723"/>
    </source>
</evidence>
<dbReference type="EMBL" id="KZ613843">
    <property type="protein sequence ID" value="PMD57766.1"/>
    <property type="molecule type" value="Genomic_DNA"/>
</dbReference>
<dbReference type="RefSeq" id="XP_024734670.1">
    <property type="nucleotide sequence ID" value="XM_024883369.1"/>
</dbReference>
<evidence type="ECO:0000256" key="2">
    <source>
        <dbReference type="ARBA" id="ARBA00004613"/>
    </source>
</evidence>
<dbReference type="GO" id="GO:0030248">
    <property type="term" value="F:cellulose binding"/>
    <property type="evidence" value="ECO:0007669"/>
    <property type="project" value="UniProtKB-UniRule"/>
</dbReference>
<dbReference type="GeneID" id="36591446"/>
<keyword evidence="4" id="KW-0479">Metal-binding</keyword>
<dbReference type="AlphaFoldDB" id="A0A2J6T430"/>
<sequence length="208" mass="22063">MSNTTVTDVGSTAFRCNGRPGVADAATPDGPAGRSKIFQDAWSFKTGGRVGDDDNWGTKDLNTCCGKTNVKIPSDIAAEDYLLRAEALALYTARKANGTQFYMTCYQITVTRGGAASPSLVKFPGAYSAADPGIKIKIHAALSSYVVPGPPVYSGVTTKSAALEPKHNPQVLSAHHQLRKQVQVIGGDTCNGICITLLNFEREVKVLI</sequence>
<dbReference type="GO" id="GO:0005576">
    <property type="term" value="C:extracellular region"/>
    <property type="evidence" value="ECO:0007669"/>
    <property type="project" value="UniProtKB-SubCell"/>
</dbReference>
<name>A0A2J6T430_9HELO</name>
<dbReference type="GO" id="GO:0046872">
    <property type="term" value="F:metal ion binding"/>
    <property type="evidence" value="ECO:0007669"/>
    <property type="project" value="UniProtKB-KW"/>
</dbReference>
<evidence type="ECO:0000256" key="6">
    <source>
        <dbReference type="ARBA" id="ARBA00023001"/>
    </source>
</evidence>
<keyword evidence="19" id="KW-1185">Reference proteome</keyword>
<keyword evidence="13 16" id="KW-0624">Polysaccharide degradation</keyword>
<keyword evidence="10 16" id="KW-1015">Disulfide bond</keyword>
<keyword evidence="11" id="KW-0325">Glycoprotein</keyword>
<dbReference type="PANTHER" id="PTHR33353:SF9">
    <property type="entry name" value="ENDOGLUCANASE II"/>
    <property type="match status" value="1"/>
</dbReference>
<keyword evidence="9 18" id="KW-0503">Monooxygenase</keyword>
<dbReference type="PANTHER" id="PTHR33353">
    <property type="entry name" value="PUTATIVE (AFU_ORTHOLOGUE AFUA_1G12560)-RELATED"/>
    <property type="match status" value="1"/>
</dbReference>
<comment type="domain">
    <text evidence="16">Has a modular structure: an endo-beta-1,4-glucanase catalytic module at the N-terminus, a linker rich in serines and threonines, and a C-terminal carbohydrate-binding module (CBM).</text>
</comment>
<evidence type="ECO:0000256" key="14">
    <source>
        <dbReference type="ARBA" id="ARBA00044502"/>
    </source>
</evidence>
<evidence type="ECO:0000256" key="11">
    <source>
        <dbReference type="ARBA" id="ARBA00023180"/>
    </source>
</evidence>
<organism evidence="18 19">
    <name type="scientific">Hyaloscypha bicolor E</name>
    <dbReference type="NCBI Taxonomy" id="1095630"/>
    <lineage>
        <taxon>Eukaryota</taxon>
        <taxon>Fungi</taxon>
        <taxon>Dikarya</taxon>
        <taxon>Ascomycota</taxon>
        <taxon>Pezizomycotina</taxon>
        <taxon>Leotiomycetes</taxon>
        <taxon>Helotiales</taxon>
        <taxon>Hyaloscyphaceae</taxon>
        <taxon>Hyaloscypha</taxon>
        <taxon>Hyaloscypha bicolor</taxon>
    </lineage>
</organism>
<dbReference type="InterPro" id="IPR005103">
    <property type="entry name" value="AA9_LPMO"/>
</dbReference>
<dbReference type="InterPro" id="IPR049892">
    <property type="entry name" value="AA9"/>
</dbReference>
<dbReference type="Proteomes" id="UP000235371">
    <property type="component" value="Unassembled WGS sequence"/>
</dbReference>
<protein>
    <recommendedName>
        <fullName evidence="16">AA9 family lytic polysaccharide monooxygenase</fullName>
        <ecNumber evidence="16">1.14.99.56</ecNumber>
    </recommendedName>
    <alternativeName>
        <fullName evidence="16">Endo-beta-1,4-glucanase</fullName>
    </alternativeName>
    <alternativeName>
        <fullName evidence="16">Glycosyl hydrolase 61 family protein</fullName>
    </alternativeName>
</protein>
<evidence type="ECO:0000313" key="18">
    <source>
        <dbReference type="EMBL" id="PMD57766.1"/>
    </source>
</evidence>
<evidence type="ECO:0000313" key="19">
    <source>
        <dbReference type="Proteomes" id="UP000235371"/>
    </source>
</evidence>
<evidence type="ECO:0000256" key="5">
    <source>
        <dbReference type="ARBA" id="ARBA00022729"/>
    </source>
</evidence>
<dbReference type="Pfam" id="PF03443">
    <property type="entry name" value="AA9"/>
    <property type="match status" value="1"/>
</dbReference>
<dbReference type="Gene3D" id="2.70.50.70">
    <property type="match status" value="1"/>
</dbReference>
<evidence type="ECO:0000256" key="9">
    <source>
        <dbReference type="ARBA" id="ARBA00023033"/>
    </source>
</evidence>
<keyword evidence="6 16" id="KW-0136">Cellulose degradation</keyword>
<evidence type="ECO:0000256" key="15">
    <source>
        <dbReference type="ARBA" id="ARBA00045077"/>
    </source>
</evidence>
<comment type="cofactor">
    <cofactor evidence="1">
        <name>Cu(2+)</name>
        <dbReference type="ChEBI" id="CHEBI:29036"/>
    </cofactor>
</comment>
<comment type="function">
    <text evidence="16">Lytic polysaccharide monooxygenase (LMPO) that depolymerizes crystalline and amorphous polysaccharides via the oxidation of scissile alpha- or beta-(1-4)-glycosidic bonds, yielding C1 and/or C4 oxidation products. Catalysis by LPMOs requires the reduction of the active-site copper from Cu(II) to Cu(I) by a reducing agent and H(2)O(2) or O(2) as a cosubstrate.</text>
</comment>
<accession>A0A2J6T430</accession>
<keyword evidence="12 16" id="KW-0119">Carbohydrate metabolism</keyword>
<dbReference type="GO" id="GO:0004497">
    <property type="term" value="F:monooxygenase activity"/>
    <property type="evidence" value="ECO:0007669"/>
    <property type="project" value="UniProtKB-KW"/>
</dbReference>
<dbReference type="EC" id="1.14.99.56" evidence="16"/>
<evidence type="ECO:0000256" key="7">
    <source>
        <dbReference type="ARBA" id="ARBA00023002"/>
    </source>
</evidence>
<comment type="catalytic activity">
    <reaction evidence="15 16">
        <text>[(1-&gt;4)-beta-D-glucosyl]n+m + reduced acceptor + O2 = 4-dehydro-beta-D-glucosyl-[(1-&gt;4)-beta-D-glucosyl]n-1 + [(1-&gt;4)-beta-D-glucosyl]m + acceptor + H2O.</text>
        <dbReference type="EC" id="1.14.99.56"/>
    </reaction>
</comment>
<evidence type="ECO:0000256" key="3">
    <source>
        <dbReference type="ARBA" id="ARBA00022525"/>
    </source>
</evidence>
<evidence type="ECO:0000256" key="16">
    <source>
        <dbReference type="RuleBase" id="RU368122"/>
    </source>
</evidence>
<dbReference type="InParanoid" id="A0A2J6T430"/>
<keyword evidence="5" id="KW-0732">Signal</keyword>
<evidence type="ECO:0000256" key="1">
    <source>
        <dbReference type="ARBA" id="ARBA00001973"/>
    </source>
</evidence>
<proteinExistence type="inferred from homology"/>
<evidence type="ECO:0000259" key="17">
    <source>
        <dbReference type="Pfam" id="PF03443"/>
    </source>
</evidence>
<dbReference type="GO" id="GO:0008810">
    <property type="term" value="F:cellulase activity"/>
    <property type="evidence" value="ECO:0007669"/>
    <property type="project" value="UniProtKB-UniRule"/>
</dbReference>
<dbReference type="STRING" id="1095630.A0A2J6T430"/>
<evidence type="ECO:0000256" key="13">
    <source>
        <dbReference type="ARBA" id="ARBA00023326"/>
    </source>
</evidence>
<dbReference type="GO" id="GO:0030245">
    <property type="term" value="P:cellulose catabolic process"/>
    <property type="evidence" value="ECO:0007669"/>
    <property type="project" value="UniProtKB-UniRule"/>
</dbReference>
<comment type="similarity">
    <text evidence="14">Belongs to the polysaccharide monooxygenase AA9 family.</text>
</comment>
<gene>
    <name evidence="18" type="ORF">K444DRAFT_631511</name>
</gene>